<dbReference type="InterPro" id="IPR001628">
    <property type="entry name" value="Znf_hrmn_rcpt"/>
</dbReference>
<dbReference type="CDD" id="cd06961">
    <property type="entry name" value="NR_DBD_TR"/>
    <property type="match status" value="1"/>
</dbReference>
<dbReference type="OMA" id="IMCLRIA"/>
<dbReference type="Proteomes" id="UP000001073">
    <property type="component" value="Chromosome 19"/>
</dbReference>
<dbReference type="InParanoid" id="G1QLI6"/>
<dbReference type="SMART" id="SM00399">
    <property type="entry name" value="ZnF_C4"/>
    <property type="match status" value="1"/>
</dbReference>
<dbReference type="PROSITE" id="PS00031">
    <property type="entry name" value="NUCLEAR_REC_DBD_1"/>
    <property type="match status" value="1"/>
</dbReference>
<feature type="region of interest" description="Disordered" evidence="10">
    <location>
        <begin position="1"/>
        <end position="32"/>
    </location>
</feature>
<keyword evidence="6" id="KW-0238">DNA-binding</keyword>
<dbReference type="EMBL" id="ADFV01106077">
    <property type="status" value="NOT_ANNOTATED_CDS"/>
    <property type="molecule type" value="Genomic_DNA"/>
</dbReference>
<dbReference type="EMBL" id="ADFV01106074">
    <property type="status" value="NOT_ANNOTATED_CDS"/>
    <property type="molecule type" value="Genomic_DNA"/>
</dbReference>
<evidence type="ECO:0000256" key="7">
    <source>
        <dbReference type="ARBA" id="ARBA00023163"/>
    </source>
</evidence>
<reference evidence="12" key="3">
    <citation type="submission" date="2025-09" db="UniProtKB">
        <authorList>
            <consortium name="Ensembl"/>
        </authorList>
    </citation>
    <scope>IDENTIFICATION</scope>
</reference>
<evidence type="ECO:0000313" key="12">
    <source>
        <dbReference type="Ensembl" id="ENSNLEP00000001801.2"/>
    </source>
</evidence>
<evidence type="ECO:0000256" key="1">
    <source>
        <dbReference type="ARBA" id="ARBA00008092"/>
    </source>
</evidence>
<evidence type="ECO:0000256" key="8">
    <source>
        <dbReference type="ARBA" id="ARBA00023170"/>
    </source>
</evidence>
<evidence type="ECO:0000313" key="13">
    <source>
        <dbReference type="Proteomes" id="UP000001073"/>
    </source>
</evidence>
<feature type="region of interest" description="Disordered" evidence="10">
    <location>
        <begin position="279"/>
        <end position="312"/>
    </location>
</feature>
<dbReference type="GO" id="GO:0045944">
    <property type="term" value="P:positive regulation of transcription by RNA polymerase II"/>
    <property type="evidence" value="ECO:0007669"/>
    <property type="project" value="TreeGrafter"/>
</dbReference>
<dbReference type="InterPro" id="IPR013088">
    <property type="entry name" value="Znf_NHR/GATA"/>
</dbReference>
<dbReference type="Ensembl" id="ENSNLET00000001905.3">
    <property type="protein sequence ID" value="ENSNLEP00000001801.2"/>
    <property type="gene ID" value="ENSNLEG00000001519.3"/>
</dbReference>
<dbReference type="PANTHER" id="PTHR24082:SF42">
    <property type="entry name" value="THYROID HORMONE RECEPTOR ALPHA"/>
    <property type="match status" value="1"/>
</dbReference>
<name>G1QLI6_NOMLE</name>
<dbReference type="GO" id="GO:0048384">
    <property type="term" value="P:retinoic acid receptor signaling pathway"/>
    <property type="evidence" value="ECO:0007669"/>
    <property type="project" value="TreeGrafter"/>
</dbReference>
<accession>G1QLI6</accession>
<dbReference type="eggNOG" id="KOG3575">
    <property type="taxonomic scope" value="Eukaryota"/>
</dbReference>
<dbReference type="GO" id="GO:0002154">
    <property type="term" value="P:thyroid hormone receptor signaling pathway"/>
    <property type="evidence" value="ECO:0007669"/>
    <property type="project" value="TreeGrafter"/>
</dbReference>
<dbReference type="Pfam" id="PF00105">
    <property type="entry name" value="zf-C4"/>
    <property type="match status" value="1"/>
</dbReference>
<feature type="domain" description="Nuclear receptor" evidence="11">
    <location>
        <begin position="50"/>
        <end position="127"/>
    </location>
</feature>
<keyword evidence="7" id="KW-0804">Transcription</keyword>
<dbReference type="EMBL" id="ADFV01106072">
    <property type="status" value="NOT_ANNOTATED_CDS"/>
    <property type="molecule type" value="Genomic_DNA"/>
</dbReference>
<dbReference type="AlphaFoldDB" id="G1QLI6"/>
<dbReference type="STRING" id="61853.ENSNLEP00000001801"/>
<evidence type="ECO:0000259" key="11">
    <source>
        <dbReference type="PROSITE" id="PS51030"/>
    </source>
</evidence>
<dbReference type="GeneTree" id="ENSGT00940000157917"/>
<comment type="similarity">
    <text evidence="1">Belongs to the nuclear hormone receptor family. NR1 subfamily.</text>
</comment>
<dbReference type="Gene3D" id="3.30.50.10">
    <property type="entry name" value="Erythroid Transcription Factor GATA-1, subunit A"/>
    <property type="match status" value="1"/>
</dbReference>
<dbReference type="PRINTS" id="PR00047">
    <property type="entry name" value="STROIDFINGER"/>
</dbReference>
<evidence type="ECO:0000256" key="2">
    <source>
        <dbReference type="ARBA" id="ARBA00022723"/>
    </source>
</evidence>
<dbReference type="FunFam" id="3.30.50.10:FF:000011">
    <property type="entry name" value="Thyroid hormone receptor beta isoform"/>
    <property type="match status" value="1"/>
</dbReference>
<dbReference type="GO" id="GO:0008270">
    <property type="term" value="F:zinc ion binding"/>
    <property type="evidence" value="ECO:0007669"/>
    <property type="project" value="UniProtKB-KW"/>
</dbReference>
<keyword evidence="13" id="KW-1185">Reference proteome</keyword>
<keyword evidence="5" id="KW-0805">Transcription regulation</keyword>
<dbReference type="PROSITE" id="PS51030">
    <property type="entry name" value="NUCLEAR_REC_DBD_2"/>
    <property type="match status" value="1"/>
</dbReference>
<dbReference type="PANTHER" id="PTHR24082">
    <property type="entry name" value="NUCLEAR HORMONE RECEPTOR"/>
    <property type="match status" value="1"/>
</dbReference>
<dbReference type="GO" id="GO:0090575">
    <property type="term" value="C:RNA polymerase II transcription regulator complex"/>
    <property type="evidence" value="ECO:0007669"/>
    <property type="project" value="TreeGrafter"/>
</dbReference>
<dbReference type="GO" id="GO:0000978">
    <property type="term" value="F:RNA polymerase II cis-regulatory region sequence-specific DNA binding"/>
    <property type="evidence" value="ECO:0007669"/>
    <property type="project" value="TreeGrafter"/>
</dbReference>
<organism evidence="12 13">
    <name type="scientific">Nomascus leucogenys</name>
    <name type="common">Northern white-cheeked gibbon</name>
    <name type="synonym">Hylobates leucogenys</name>
    <dbReference type="NCBI Taxonomy" id="61853"/>
    <lineage>
        <taxon>Eukaryota</taxon>
        <taxon>Metazoa</taxon>
        <taxon>Chordata</taxon>
        <taxon>Craniata</taxon>
        <taxon>Vertebrata</taxon>
        <taxon>Euteleostomi</taxon>
        <taxon>Mammalia</taxon>
        <taxon>Eutheria</taxon>
        <taxon>Euarchontoglires</taxon>
        <taxon>Primates</taxon>
        <taxon>Haplorrhini</taxon>
        <taxon>Catarrhini</taxon>
        <taxon>Hylobatidae</taxon>
        <taxon>Nomascus</taxon>
    </lineage>
</organism>
<evidence type="ECO:0000256" key="6">
    <source>
        <dbReference type="ARBA" id="ARBA00023125"/>
    </source>
</evidence>
<keyword evidence="2" id="KW-0479">Metal-binding</keyword>
<dbReference type="InterPro" id="IPR050234">
    <property type="entry name" value="Nuclear_hormone_rcpt_NR1"/>
</dbReference>
<evidence type="ECO:0000256" key="5">
    <source>
        <dbReference type="ARBA" id="ARBA00023015"/>
    </source>
</evidence>
<dbReference type="EMBL" id="ADFV01106075">
    <property type="status" value="NOT_ANNOTATED_CDS"/>
    <property type="molecule type" value="Genomic_DNA"/>
</dbReference>
<dbReference type="GO" id="GO:0005654">
    <property type="term" value="C:nucleoplasm"/>
    <property type="evidence" value="ECO:0007669"/>
    <property type="project" value="UniProtKB-ARBA"/>
</dbReference>
<dbReference type="InterPro" id="IPR035500">
    <property type="entry name" value="NHR-like_dom_sf"/>
</dbReference>
<evidence type="ECO:0000256" key="10">
    <source>
        <dbReference type="SAM" id="MobiDB-lite"/>
    </source>
</evidence>
<reference evidence="12 13" key="1">
    <citation type="submission" date="2012-10" db="EMBL/GenBank/DDBJ databases">
        <authorList>
            <consortium name="Gibbon Genome Sequencing Consortium"/>
        </authorList>
    </citation>
    <scope>NUCLEOTIDE SEQUENCE [LARGE SCALE GENOMIC DNA]</scope>
</reference>
<dbReference type="InterPro" id="IPR001728">
    <property type="entry name" value="ThyrH_rcpt"/>
</dbReference>
<keyword evidence="3" id="KW-0863">Zinc-finger</keyword>
<keyword evidence="4" id="KW-0862">Zinc</keyword>
<evidence type="ECO:0000256" key="9">
    <source>
        <dbReference type="ARBA" id="ARBA00023242"/>
    </source>
</evidence>
<evidence type="ECO:0000256" key="3">
    <source>
        <dbReference type="ARBA" id="ARBA00022771"/>
    </source>
</evidence>
<dbReference type="EMBL" id="ADFV01106076">
    <property type="status" value="NOT_ANNOTATED_CDS"/>
    <property type="molecule type" value="Genomic_DNA"/>
</dbReference>
<proteinExistence type="inferred from homology"/>
<dbReference type="GO" id="GO:0000122">
    <property type="term" value="P:negative regulation of transcription by RNA polymerase II"/>
    <property type="evidence" value="ECO:0007669"/>
    <property type="project" value="TreeGrafter"/>
</dbReference>
<dbReference type="SUPFAM" id="SSF57716">
    <property type="entry name" value="Glucocorticoid receptor-like (DNA-binding domain)"/>
    <property type="match status" value="1"/>
</dbReference>
<sequence length="312" mass="34975">MEQKPSKVECGSDPEENSARSPDGKRKRKNGQCSLKTSMSGYIPSYLDKDEQCVVCGDKATGYHYRCITCEGCKGFFRRTIQKNLHPTYSCKYDSCCVIDKITRNQCQLCRFKKCIAVGMAMDLVLDDSKRVAKRKLIEQNRERRRKEEMIRSLQQRPEPTPEEWDLIHIATEAHRSTNAQGSHWKQRRKFLEREVQSSILYKGAAAEGRPGGSLGVHPEGQQLLGMHVVQGPQVRQLEQQLGEAGSLQGPVLQHQSPKSPQQRLLELLHRSGILHARAVCGEDDSSEADSPSSSEEEPEVCEDLAGNAASP</sequence>
<dbReference type="PRINTS" id="PR00546">
    <property type="entry name" value="THYROIDHORMR"/>
</dbReference>
<feature type="region of interest" description="Disordered" evidence="10">
    <location>
        <begin position="144"/>
        <end position="163"/>
    </location>
</feature>
<dbReference type="GO" id="GO:0030154">
    <property type="term" value="P:cell differentiation"/>
    <property type="evidence" value="ECO:0007669"/>
    <property type="project" value="TreeGrafter"/>
</dbReference>
<keyword evidence="9" id="KW-0539">Nucleus</keyword>
<dbReference type="GO" id="GO:0004879">
    <property type="term" value="F:nuclear receptor activity"/>
    <property type="evidence" value="ECO:0007669"/>
    <property type="project" value="InterPro"/>
</dbReference>
<keyword evidence="8" id="KW-0675">Receptor</keyword>
<dbReference type="Gene3D" id="1.10.565.10">
    <property type="entry name" value="Retinoid X Receptor"/>
    <property type="match status" value="1"/>
</dbReference>
<dbReference type="HOGENOM" id="CLU_007368_18_0_1"/>
<evidence type="ECO:0000256" key="4">
    <source>
        <dbReference type="ARBA" id="ARBA00022833"/>
    </source>
</evidence>
<protein>
    <recommendedName>
        <fullName evidence="11">Nuclear receptor domain-containing protein</fullName>
    </recommendedName>
</protein>
<reference evidence="12" key="2">
    <citation type="submission" date="2025-08" db="UniProtKB">
        <authorList>
            <consortium name="Ensembl"/>
        </authorList>
    </citation>
    <scope>IDENTIFICATION</scope>
</reference>
<dbReference type="EMBL" id="ADFV01106073">
    <property type="status" value="NOT_ANNOTATED_CDS"/>
    <property type="molecule type" value="Genomic_DNA"/>
</dbReference>